<keyword evidence="2" id="KW-0479">Metal-binding</keyword>
<feature type="region of interest" description="Disordered" evidence="8">
    <location>
        <begin position="254"/>
        <end position="322"/>
    </location>
</feature>
<dbReference type="EMBL" id="KI894008">
    <property type="protein sequence ID" value="OCF52216.1"/>
    <property type="molecule type" value="Genomic_DNA"/>
</dbReference>
<dbReference type="PANTHER" id="PTHR31313:SF81">
    <property type="entry name" value="TY1 ENHANCER ACTIVATOR"/>
    <property type="match status" value="1"/>
</dbReference>
<dbReference type="Pfam" id="PF00172">
    <property type="entry name" value="Zn_clus"/>
    <property type="match status" value="1"/>
</dbReference>
<dbReference type="InterPro" id="IPR001138">
    <property type="entry name" value="Zn2Cys6_DnaBD"/>
</dbReference>
<dbReference type="PROSITE" id="PS50048">
    <property type="entry name" value="ZN2_CY6_FUNGAL_2"/>
    <property type="match status" value="1"/>
</dbReference>
<name>A0A1B9I9M0_9TREE</name>
<evidence type="ECO:0000256" key="4">
    <source>
        <dbReference type="ARBA" id="ARBA00023015"/>
    </source>
</evidence>
<comment type="subcellular location">
    <subcellularLocation>
        <location evidence="1">Nucleus</location>
    </subcellularLocation>
</comment>
<evidence type="ECO:0000256" key="3">
    <source>
        <dbReference type="ARBA" id="ARBA00022833"/>
    </source>
</evidence>
<proteinExistence type="predicted"/>
<dbReference type="GO" id="GO:0005634">
    <property type="term" value="C:nucleus"/>
    <property type="evidence" value="ECO:0007669"/>
    <property type="project" value="UniProtKB-SubCell"/>
</dbReference>
<gene>
    <name evidence="10" type="ORF">I206_01502</name>
</gene>
<feature type="compositionally biased region" description="Polar residues" evidence="8">
    <location>
        <begin position="995"/>
        <end position="1031"/>
    </location>
</feature>
<keyword evidence="4" id="KW-0805">Transcription regulation</keyword>
<dbReference type="Pfam" id="PF04082">
    <property type="entry name" value="Fungal_trans"/>
    <property type="match status" value="1"/>
</dbReference>
<feature type="compositionally biased region" description="Low complexity" evidence="8">
    <location>
        <begin position="261"/>
        <end position="288"/>
    </location>
</feature>
<dbReference type="GO" id="GO:0008270">
    <property type="term" value="F:zinc ion binding"/>
    <property type="evidence" value="ECO:0007669"/>
    <property type="project" value="InterPro"/>
</dbReference>
<evidence type="ECO:0000256" key="6">
    <source>
        <dbReference type="ARBA" id="ARBA00023163"/>
    </source>
</evidence>
<accession>A0A1B9I9M0</accession>
<evidence type="ECO:0000256" key="1">
    <source>
        <dbReference type="ARBA" id="ARBA00004123"/>
    </source>
</evidence>
<feature type="compositionally biased region" description="Polar residues" evidence="8">
    <location>
        <begin position="919"/>
        <end position="942"/>
    </location>
</feature>
<feature type="region of interest" description="Disordered" evidence="8">
    <location>
        <begin position="1257"/>
        <end position="1296"/>
    </location>
</feature>
<feature type="region of interest" description="Disordered" evidence="8">
    <location>
        <begin position="100"/>
        <end position="153"/>
    </location>
</feature>
<feature type="region of interest" description="Disordered" evidence="8">
    <location>
        <begin position="919"/>
        <end position="1038"/>
    </location>
</feature>
<feature type="region of interest" description="Disordered" evidence="8">
    <location>
        <begin position="1044"/>
        <end position="1063"/>
    </location>
</feature>
<dbReference type="SMART" id="SM00906">
    <property type="entry name" value="Fungal_trans"/>
    <property type="match status" value="1"/>
</dbReference>
<feature type="compositionally biased region" description="Polar residues" evidence="8">
    <location>
        <begin position="1046"/>
        <end position="1063"/>
    </location>
</feature>
<feature type="compositionally biased region" description="Low complexity" evidence="8">
    <location>
        <begin position="1280"/>
        <end position="1292"/>
    </location>
</feature>
<keyword evidence="7" id="KW-0539">Nucleus</keyword>
<dbReference type="InterPro" id="IPR007219">
    <property type="entry name" value="XnlR_reg_dom"/>
</dbReference>
<dbReference type="SUPFAM" id="SSF57701">
    <property type="entry name" value="Zn2/Cys6 DNA-binding domain"/>
    <property type="match status" value="1"/>
</dbReference>
<keyword evidence="3" id="KW-0862">Zinc</keyword>
<keyword evidence="5" id="KW-0238">DNA-binding</keyword>
<evidence type="ECO:0000256" key="5">
    <source>
        <dbReference type="ARBA" id="ARBA00023125"/>
    </source>
</evidence>
<sequence length="1364" mass="149040">MPPHYPQEPDHPTDLSMPPPADKIIHIDTAPPASSSHHSDVAGVLRRNQACLQCRKRKLKCDAVRPHCATCVRSYRHLLRTSPKSNPVLCCDYDDGAGNNHEDSDKAAKGSTTKSPDQALDDDDGGSSKKKRKASGEGRRKKKDEEFEEERDRLTKKIEQLQAQLASAPLGQTATQAQNIPQPNRALSNAAQPLQDTLSADSPTAFLEMLSSAASSQATGSFSNKPDRSNTSDGPFWGGIGRLVDLDARFKPMFQFGNNDQQGNLSSLNNPSPGNQSQSQESRRSSSQNLTPGSNTGESSQGPAILSPGGVFNFSPGDTTSTNFMSNWPPPESITGIVEPGTKDDGPWKVVESIETVFAAGANPSSQPNFGGDTNMDTEINLDGLQAGLDAAMQQQLLMDLFWPGWPINLPEPNVVNDLIEAFFDLVPNLPRVLHRARFLSRMALPPTHSNFPHPALIHAVCAAAAAWCSPEIYEKSTRGKGRDFFDASGMGMYGTDVLEGKGSKANLTFGLRQASFAKEAVQEGLNTGNRLFDVVRAMIILCRVFIDDTRMLECWAYGGLVARMLLPLGLNVRSAELSLKSVMLPPPADALEREERRAAVWMAFYHDTIASAASGWGTSMSLDELTVPLPVSIEAFEAGHEHMESNPQDLESPDFWVRHPVPDSFVMCIKATVLMNRVTKFARRWKNRHLRDNDDFDGLNRPEFREIANAIACFQMSYPPSLRNVGKLTPRKILDIDLISAHMLPHAAIICLHEPFADLFDPSDQAARRMLGATQGIVSIVQQLASVVSAGGSNFTSVMHSSASVCLVTSARTSLLFLRHALNIGDMAAAQSHRADCEMIRMALSQFGLKFKIGHHHSQLIEYFLDRATNPTFEKLQAHYPDHPRSGAPELTPNANFGACVSNALNIKRGFWRLKQTSNSTGASPFGSTPESTSATGRPQPSSSSSVSHHLSDDGSPIQHPLESHGLRGTGNKPATVRNVSSEAMETDSPPNPESNQPHPRRQTSNLSNSGHNRNSFEGVSGLPLNSDNGGSRMDLQSCGIALPKSQNTSSDEPNPISNSYNPHGLCDMAAAAAKQPIHIVGAQSQVDNLSSTQLHQELFDTSLAGIEPVTAEMKDKFDNKRTLVDGQYPIWMNLSEVELAADARKQAQQAQKEKEIQQPPFDMSLPGVTPVTQQMLNKIQARDKLTQDGQLPIWLNTTEQELLAEQQQRGQGVNFTEPNVTPELEEMMRNVRTVGKDAHIPFHFSTTSDQLLSESLRNNSNGRDNPGSGLGSNIAQQSNLSNSNNNNNLNPGAFYLNPETENKFSKIKTIGPDGHLHVIQNLTQEQIMNEISRNAQLPINVGYKEGQVEQGRVGEMLRNVYE</sequence>
<evidence type="ECO:0000313" key="10">
    <source>
        <dbReference type="EMBL" id="OCF52216.1"/>
    </source>
</evidence>
<reference evidence="10" key="2">
    <citation type="submission" date="2016-07" db="EMBL/GenBank/DDBJ databases">
        <title>Evolution of pathogenesis and genome organization in the Tremellales.</title>
        <authorList>
            <person name="Cuomo C."/>
            <person name="Litvintseva A."/>
            <person name="Heitman J."/>
            <person name="Chen Y."/>
            <person name="Sun S."/>
            <person name="Springer D."/>
            <person name="Dromer F."/>
            <person name="Young S."/>
            <person name="Zeng Q."/>
            <person name="Chapman S."/>
            <person name="Gujja S."/>
            <person name="Saif S."/>
            <person name="Birren B."/>
        </authorList>
    </citation>
    <scope>NUCLEOTIDE SEQUENCE</scope>
    <source>
        <strain evidence="10">CBS 10737</strain>
    </source>
</reference>
<dbReference type="CDD" id="cd00067">
    <property type="entry name" value="GAL4"/>
    <property type="match status" value="1"/>
</dbReference>
<organism evidence="10">
    <name type="scientific">Kwoniella pini CBS 10737</name>
    <dbReference type="NCBI Taxonomy" id="1296096"/>
    <lineage>
        <taxon>Eukaryota</taxon>
        <taxon>Fungi</taxon>
        <taxon>Dikarya</taxon>
        <taxon>Basidiomycota</taxon>
        <taxon>Agaricomycotina</taxon>
        <taxon>Tremellomycetes</taxon>
        <taxon>Tremellales</taxon>
        <taxon>Cryptococcaceae</taxon>
        <taxon>Kwoniella</taxon>
    </lineage>
</organism>
<dbReference type="GO" id="GO:0000981">
    <property type="term" value="F:DNA-binding transcription factor activity, RNA polymerase II-specific"/>
    <property type="evidence" value="ECO:0007669"/>
    <property type="project" value="InterPro"/>
</dbReference>
<dbReference type="GO" id="GO:0003677">
    <property type="term" value="F:DNA binding"/>
    <property type="evidence" value="ECO:0007669"/>
    <property type="project" value="UniProtKB-KW"/>
</dbReference>
<dbReference type="GO" id="GO:0006351">
    <property type="term" value="P:DNA-templated transcription"/>
    <property type="evidence" value="ECO:0007669"/>
    <property type="project" value="InterPro"/>
</dbReference>
<dbReference type="CDD" id="cd12148">
    <property type="entry name" value="fungal_TF_MHR"/>
    <property type="match status" value="1"/>
</dbReference>
<feature type="compositionally biased region" description="Polar residues" evidence="8">
    <location>
        <begin position="289"/>
        <end position="302"/>
    </location>
</feature>
<dbReference type="InterPro" id="IPR036864">
    <property type="entry name" value="Zn2-C6_fun-type_DNA-bd_sf"/>
</dbReference>
<reference evidence="10" key="1">
    <citation type="submission" date="2013-07" db="EMBL/GenBank/DDBJ databases">
        <title>The Genome Sequence of Cryptococcus pinus CBS10737.</title>
        <authorList>
            <consortium name="The Broad Institute Genome Sequencing Platform"/>
            <person name="Cuomo C."/>
            <person name="Litvintseva A."/>
            <person name="Chen Y."/>
            <person name="Heitman J."/>
            <person name="Sun S."/>
            <person name="Springer D."/>
            <person name="Dromer F."/>
            <person name="Young S.K."/>
            <person name="Zeng Q."/>
            <person name="Gargeya S."/>
            <person name="Fitzgerald M."/>
            <person name="Abouelleil A."/>
            <person name="Alvarado L."/>
            <person name="Berlin A.M."/>
            <person name="Chapman S.B."/>
            <person name="Dewar J."/>
            <person name="Goldberg J."/>
            <person name="Griggs A."/>
            <person name="Gujja S."/>
            <person name="Hansen M."/>
            <person name="Howarth C."/>
            <person name="Imamovic A."/>
            <person name="Larimer J."/>
            <person name="McCowan C."/>
            <person name="Murphy C."/>
            <person name="Pearson M."/>
            <person name="Priest M."/>
            <person name="Roberts A."/>
            <person name="Saif S."/>
            <person name="Shea T."/>
            <person name="Sykes S."/>
            <person name="Wortman J."/>
            <person name="Nusbaum C."/>
            <person name="Birren B."/>
        </authorList>
    </citation>
    <scope>NUCLEOTIDE SEQUENCE [LARGE SCALE GENOMIC DNA]</scope>
    <source>
        <strain evidence="10">CBS 10737</strain>
    </source>
</reference>
<dbReference type="PANTHER" id="PTHR31313">
    <property type="entry name" value="TY1 ENHANCER ACTIVATOR"/>
    <property type="match status" value="1"/>
</dbReference>
<feature type="region of interest" description="Disordered" evidence="8">
    <location>
        <begin position="217"/>
        <end position="236"/>
    </location>
</feature>
<evidence type="ECO:0000256" key="2">
    <source>
        <dbReference type="ARBA" id="ARBA00022723"/>
    </source>
</evidence>
<dbReference type="InterPro" id="IPR051615">
    <property type="entry name" value="Transcr_Regulatory_Elem"/>
</dbReference>
<feature type="region of interest" description="Disordered" evidence="8">
    <location>
        <begin position="1"/>
        <end position="41"/>
    </location>
</feature>
<keyword evidence="6" id="KW-0804">Transcription</keyword>
<protein>
    <recommendedName>
        <fullName evidence="9">Zn(2)-C6 fungal-type domain-containing protein</fullName>
    </recommendedName>
</protein>
<feature type="domain" description="Zn(2)-C6 fungal-type" evidence="9">
    <location>
        <begin position="50"/>
        <end position="93"/>
    </location>
</feature>
<evidence type="ECO:0000256" key="7">
    <source>
        <dbReference type="ARBA" id="ARBA00023242"/>
    </source>
</evidence>
<dbReference type="OrthoDB" id="39175at2759"/>
<evidence type="ECO:0000259" key="9">
    <source>
        <dbReference type="PROSITE" id="PS50048"/>
    </source>
</evidence>
<evidence type="ECO:0000256" key="8">
    <source>
        <dbReference type="SAM" id="MobiDB-lite"/>
    </source>
</evidence>
<dbReference type="Gene3D" id="4.10.240.10">
    <property type="entry name" value="Zn(2)-C6 fungal-type DNA-binding domain"/>
    <property type="match status" value="1"/>
</dbReference>
<dbReference type="SMART" id="SM00066">
    <property type="entry name" value="GAL4"/>
    <property type="match status" value="1"/>
</dbReference>
<dbReference type="STRING" id="1296096.A0A1B9I9M0"/>